<feature type="compositionally biased region" description="Gly residues" evidence="1">
    <location>
        <begin position="295"/>
        <end position="310"/>
    </location>
</feature>
<reference evidence="2 3" key="1">
    <citation type="submission" date="2023-11" db="EMBL/GenBank/DDBJ databases">
        <title>Draft genome of Azohydromonas lata strain H1 (DSM1123), a polyhydroxyalkanoate producer.</title>
        <authorList>
            <person name="Traversa D."/>
            <person name="D'Addabbo P."/>
            <person name="Pazzani C."/>
            <person name="Manzari C."/>
            <person name="Chiara M."/>
            <person name="Scrascia M."/>
        </authorList>
    </citation>
    <scope>NUCLEOTIDE SEQUENCE [LARGE SCALE GENOMIC DNA]</scope>
    <source>
        <strain evidence="2 3">H1</strain>
    </source>
</reference>
<comment type="caution">
    <text evidence="2">The sequence shown here is derived from an EMBL/GenBank/DDBJ whole genome shotgun (WGS) entry which is preliminary data.</text>
</comment>
<feature type="compositionally biased region" description="Basic and acidic residues" evidence="1">
    <location>
        <begin position="40"/>
        <end position="73"/>
    </location>
</feature>
<protein>
    <submittedName>
        <fullName evidence="2">Uncharacterized protein</fullName>
    </submittedName>
</protein>
<proteinExistence type="predicted"/>
<dbReference type="EMBL" id="JAXOJX010000152">
    <property type="protein sequence ID" value="MDZ5461721.1"/>
    <property type="molecule type" value="Genomic_DNA"/>
</dbReference>
<evidence type="ECO:0000256" key="1">
    <source>
        <dbReference type="SAM" id="MobiDB-lite"/>
    </source>
</evidence>
<dbReference type="Proteomes" id="UP001293718">
    <property type="component" value="Unassembled WGS sequence"/>
</dbReference>
<feature type="region of interest" description="Disordered" evidence="1">
    <location>
        <begin position="967"/>
        <end position="1003"/>
    </location>
</feature>
<feature type="non-terminal residue" evidence="2">
    <location>
        <position position="1"/>
    </location>
</feature>
<evidence type="ECO:0000313" key="3">
    <source>
        <dbReference type="Proteomes" id="UP001293718"/>
    </source>
</evidence>
<dbReference type="InterPro" id="IPR049762">
    <property type="entry name" value="PoNe_dom"/>
</dbReference>
<organism evidence="2 3">
    <name type="scientific">Azohydromonas lata</name>
    <dbReference type="NCBI Taxonomy" id="45677"/>
    <lineage>
        <taxon>Bacteria</taxon>
        <taxon>Pseudomonadati</taxon>
        <taxon>Pseudomonadota</taxon>
        <taxon>Betaproteobacteria</taxon>
        <taxon>Burkholderiales</taxon>
        <taxon>Sphaerotilaceae</taxon>
        <taxon>Azohydromonas</taxon>
    </lineage>
</organism>
<feature type="compositionally biased region" description="Low complexity" evidence="1">
    <location>
        <begin position="331"/>
        <end position="365"/>
    </location>
</feature>
<sequence length="1003" mass="105479">AAEAGPLVRVEGHQPGADVRPLRAGEADEPSLPQRQRAGALHEEAQRTQAQAEERLARAVQRDAEADLADSHNPRRARRLRQEANELLAEAAALETQAGRLRAEAEAFASGRRSATADLPGPEDVDALFARLEAEGPGLVQVPLSDVERNPALLPRLLRPLLEGEGGGRLVFRVESERSRKLVRVDAQGNVTVEGGASAHLNFGSFERAVEFVLNNSEGQARIFSFEVDEAWVRAVRSAGMPEHGTGDLHGQPRVVDVRFADDQLEIPAPLIGELNRFIVPGSGRVHEIPRPGAPSGGSGGQGGGGGDGGPAPATAEEAHAARLLRGEGEAGAAAPAQPAGADEATAPARSSPAAEAAAPRATETGPSTTAAAVPGSDFHGEGKAGVVTRGRNAASATPEALQRLQGPSGQFEGLLRPGKRDPSKLLLSRHGGGELEVEVRVGTVSRASGDPAGPLPVASYEKNGDRVVITVSGKASPAQVQRALAHELGELRFVSHDRSDLLQPGVHPDTLPAAAQGALSRHDRGRMAEVEHLAREIDAARARGDHRAAAQLQDEAGRLVAHMGLVHGGGAADARRALALSALEPGSAGQRLLGDMVQAARVNPMLEAPLGSLDDLSLLARQSAYQQGLGLGDQRQVRAAAARVVEEGLVRGGGRSVDAEALAQARERLPDETSRALLDRAVEHARLNGRDVERDLAQAATARPDPLQQELARQRFGDHPNFQDFAEFKARYLKTHPSLDGGDAALQQRLFQVWAGGAFVTAQGGIRGIAVGAIRAVPTDVNTHGLSLAGDAAQVQRAADQAHAMDTLERTLQEMAGKGPASGRTPEQMAQDLYDARIAVRDLGEALGESAAGHFAQQHLNLNTPPLPCSRKGAGVPDLAYRAPDGRLVLIEAKGPQAGLQFRRTADGRLAEQGTPQYLESLARDMMRPTSPADVQALGHQILVALRTSPPNIDYYVVRQPLDKQQRPTALEAQKFDLGSGRATPNPTTAATTASPATIPTP</sequence>
<dbReference type="CDD" id="cd20739">
    <property type="entry name" value="PoNe_DUF637"/>
    <property type="match status" value="1"/>
</dbReference>
<accession>A0ABU5IS53</accession>
<keyword evidence="3" id="KW-1185">Reference proteome</keyword>
<name>A0ABU5IS53_9BURK</name>
<feature type="region of interest" description="Disordered" evidence="1">
    <location>
        <begin position="329"/>
        <end position="423"/>
    </location>
</feature>
<feature type="compositionally biased region" description="Low complexity" evidence="1">
    <location>
        <begin position="984"/>
        <end position="1003"/>
    </location>
</feature>
<feature type="region of interest" description="Disordered" evidence="1">
    <location>
        <begin position="283"/>
        <end position="314"/>
    </location>
</feature>
<evidence type="ECO:0000313" key="2">
    <source>
        <dbReference type="EMBL" id="MDZ5461721.1"/>
    </source>
</evidence>
<feature type="region of interest" description="Disordered" evidence="1">
    <location>
        <begin position="1"/>
        <end position="76"/>
    </location>
</feature>
<gene>
    <name evidence="2" type="ORF">SM757_34615</name>
</gene>